<dbReference type="Proteomes" id="UP000004810">
    <property type="component" value="Unassembled WGS sequence"/>
</dbReference>
<sequence>GASLLYSAWMECGDTPADSPSFSDDEADYDYDDFYCNGENCGMEIFEREDPEYIEYVCLKVPEVCIIKLSAIVINIT</sequence>
<accession>J9ECT0</accession>
<comment type="caution">
    <text evidence="1">The sequence shown here is derived from an EMBL/GenBank/DDBJ whole genome shotgun (WGS) entry which is preliminary data.</text>
</comment>
<feature type="non-terminal residue" evidence="1">
    <location>
        <position position="1"/>
    </location>
</feature>
<organism evidence="1 2">
    <name type="scientific">Wuchereria bancrofti</name>
    <dbReference type="NCBI Taxonomy" id="6293"/>
    <lineage>
        <taxon>Eukaryota</taxon>
        <taxon>Metazoa</taxon>
        <taxon>Ecdysozoa</taxon>
        <taxon>Nematoda</taxon>
        <taxon>Chromadorea</taxon>
        <taxon>Rhabditida</taxon>
        <taxon>Spirurina</taxon>
        <taxon>Spiruromorpha</taxon>
        <taxon>Filarioidea</taxon>
        <taxon>Onchocercidae</taxon>
        <taxon>Wuchereria</taxon>
    </lineage>
</organism>
<dbReference type="EMBL" id="ADBV01011493">
    <property type="protein sequence ID" value="EJW74847.1"/>
    <property type="molecule type" value="Genomic_DNA"/>
</dbReference>
<dbReference type="AlphaFoldDB" id="J9ECT0"/>
<proteinExistence type="predicted"/>
<protein>
    <submittedName>
        <fullName evidence="1">Uncharacterized protein</fullName>
    </submittedName>
</protein>
<evidence type="ECO:0000313" key="1">
    <source>
        <dbReference type="EMBL" id="EJW74847.1"/>
    </source>
</evidence>
<evidence type="ECO:0000313" key="2">
    <source>
        <dbReference type="Proteomes" id="UP000004810"/>
    </source>
</evidence>
<gene>
    <name evidence="1" type="ORF">WUBG_14250</name>
</gene>
<reference evidence="2" key="1">
    <citation type="submission" date="2012-08" db="EMBL/GenBank/DDBJ databases">
        <title>The Genome Sequence of Wuchereria bancrofti.</title>
        <authorList>
            <person name="Nutman T.B."/>
            <person name="Fink D.L."/>
            <person name="Russ C."/>
            <person name="Young S."/>
            <person name="Zeng Q."/>
            <person name="Koehrsen M."/>
            <person name="Alvarado L."/>
            <person name="Berlin A."/>
            <person name="Chapman S.B."/>
            <person name="Chen Z."/>
            <person name="Freedman E."/>
            <person name="Gellesch M."/>
            <person name="Goldberg J."/>
            <person name="Griggs A."/>
            <person name="Gujja S."/>
            <person name="Heilman E.R."/>
            <person name="Heiman D."/>
            <person name="Hepburn T."/>
            <person name="Howarth C."/>
            <person name="Jen D."/>
            <person name="Larson L."/>
            <person name="Lewis B."/>
            <person name="Mehta T."/>
            <person name="Park D."/>
            <person name="Pearson M."/>
            <person name="Roberts A."/>
            <person name="Saif S."/>
            <person name="Shea T."/>
            <person name="Shenoy N."/>
            <person name="Sisk P."/>
            <person name="Stolte C."/>
            <person name="Sykes S."/>
            <person name="Walk T."/>
            <person name="White J."/>
            <person name="Yandava C."/>
            <person name="Haas B."/>
            <person name="Henn M.R."/>
            <person name="Nusbaum C."/>
            <person name="Birren B."/>
        </authorList>
    </citation>
    <scope>NUCLEOTIDE SEQUENCE [LARGE SCALE GENOMIC DNA]</scope>
    <source>
        <strain evidence="2">NA</strain>
    </source>
</reference>
<name>J9ECT0_WUCBA</name>